<comment type="similarity">
    <text evidence="3">Belongs to the nitroreductase family.</text>
</comment>
<dbReference type="HOGENOM" id="CLU_073125_0_0_1"/>
<evidence type="ECO:0000313" key="10">
    <source>
        <dbReference type="Proteomes" id="UP000016931"/>
    </source>
</evidence>
<dbReference type="GO" id="GO:0016491">
    <property type="term" value="F:oxidoreductase activity"/>
    <property type="evidence" value="ECO:0007669"/>
    <property type="project" value="UniProtKB-KW"/>
</dbReference>
<dbReference type="GO" id="GO:0034599">
    <property type="term" value="P:cellular response to oxidative stress"/>
    <property type="evidence" value="ECO:0007669"/>
    <property type="project" value="InterPro"/>
</dbReference>
<dbReference type="Pfam" id="PF00881">
    <property type="entry name" value="Nitroreductase"/>
    <property type="match status" value="1"/>
</dbReference>
<dbReference type="GO" id="GO:0005634">
    <property type="term" value="C:nucleus"/>
    <property type="evidence" value="ECO:0007669"/>
    <property type="project" value="UniProtKB-SubCell"/>
</dbReference>
<dbReference type="PANTHER" id="PTHR43035">
    <property type="entry name" value="FATTY ACID REPRESSION MUTANT PROTEIN 2-RELATED"/>
    <property type="match status" value="1"/>
</dbReference>
<keyword evidence="10" id="KW-1185">Reference proteome</keyword>
<comment type="subcellular location">
    <subcellularLocation>
        <location evidence="2">Cytoplasm</location>
    </subcellularLocation>
    <subcellularLocation>
        <location evidence="1">Nucleus</location>
    </subcellularLocation>
</comment>
<feature type="region of interest" description="Disordered" evidence="7">
    <location>
        <begin position="72"/>
        <end position="95"/>
    </location>
</feature>
<name>M3D5C2_SPHMS</name>
<dbReference type="eggNOG" id="ENOG502RYI9">
    <property type="taxonomic scope" value="Eukaryota"/>
</dbReference>
<dbReference type="OMA" id="YDIPANW"/>
<evidence type="ECO:0000256" key="6">
    <source>
        <dbReference type="ARBA" id="ARBA00023242"/>
    </source>
</evidence>
<dbReference type="GeneID" id="27899096"/>
<dbReference type="PANTHER" id="PTHR43035:SF1">
    <property type="entry name" value="FATTY ACID REPRESSION MUTANT PROTEIN 2-RELATED"/>
    <property type="match status" value="1"/>
</dbReference>
<evidence type="ECO:0000313" key="9">
    <source>
        <dbReference type="EMBL" id="EMF13365.1"/>
    </source>
</evidence>
<reference evidence="9 10" key="1">
    <citation type="journal article" date="2012" name="PLoS Pathog.">
        <title>Diverse lifestyles and strategies of plant pathogenesis encoded in the genomes of eighteen Dothideomycetes fungi.</title>
        <authorList>
            <person name="Ohm R.A."/>
            <person name="Feau N."/>
            <person name="Henrissat B."/>
            <person name="Schoch C.L."/>
            <person name="Horwitz B.A."/>
            <person name="Barry K.W."/>
            <person name="Condon B.J."/>
            <person name="Copeland A.C."/>
            <person name="Dhillon B."/>
            <person name="Glaser F."/>
            <person name="Hesse C.N."/>
            <person name="Kosti I."/>
            <person name="LaButti K."/>
            <person name="Lindquist E.A."/>
            <person name="Lucas S."/>
            <person name="Salamov A.A."/>
            <person name="Bradshaw R.E."/>
            <person name="Ciuffetti L."/>
            <person name="Hamelin R.C."/>
            <person name="Kema G.H.J."/>
            <person name="Lawrence C."/>
            <person name="Scott J.A."/>
            <person name="Spatafora J.W."/>
            <person name="Turgeon B.G."/>
            <person name="de Wit P.J.G.M."/>
            <person name="Zhong S."/>
            <person name="Goodwin S.B."/>
            <person name="Grigoriev I.V."/>
        </authorList>
    </citation>
    <scope>NUCLEOTIDE SEQUENCE [LARGE SCALE GENOMIC DNA]</scope>
    <source>
        <strain evidence="9 10">SO2202</strain>
    </source>
</reference>
<evidence type="ECO:0000259" key="8">
    <source>
        <dbReference type="Pfam" id="PF00881"/>
    </source>
</evidence>
<keyword evidence="4" id="KW-0963">Cytoplasm</keyword>
<gene>
    <name evidence="9" type="ORF">SEPMUDRAFT_125176</name>
</gene>
<dbReference type="RefSeq" id="XP_016761486.1">
    <property type="nucleotide sequence ID" value="XM_016901959.1"/>
</dbReference>
<dbReference type="InterPro" id="IPR033877">
    <property type="entry name" value="Frm2/Hbn1"/>
</dbReference>
<dbReference type="InterPro" id="IPR000415">
    <property type="entry name" value="Nitroreductase-like"/>
</dbReference>
<evidence type="ECO:0000256" key="2">
    <source>
        <dbReference type="ARBA" id="ARBA00004496"/>
    </source>
</evidence>
<accession>M3D5C2</accession>
<proteinExistence type="inferred from homology"/>
<dbReference type="FunFam" id="3.40.109.10:FF:000001">
    <property type="entry name" value="Nitroreductase family"/>
    <property type="match status" value="1"/>
</dbReference>
<dbReference type="OrthoDB" id="2138173at2759"/>
<dbReference type="EMBL" id="KB456263">
    <property type="protein sequence ID" value="EMF13365.1"/>
    <property type="molecule type" value="Genomic_DNA"/>
</dbReference>
<dbReference type="AlphaFoldDB" id="M3D5C2"/>
<evidence type="ECO:0000256" key="4">
    <source>
        <dbReference type="ARBA" id="ARBA00022490"/>
    </source>
</evidence>
<dbReference type="Gene3D" id="3.40.109.10">
    <property type="entry name" value="NADH Oxidase"/>
    <property type="match status" value="1"/>
</dbReference>
<dbReference type="GO" id="GO:0005737">
    <property type="term" value="C:cytoplasm"/>
    <property type="evidence" value="ECO:0007669"/>
    <property type="project" value="UniProtKB-SubCell"/>
</dbReference>
<dbReference type="Proteomes" id="UP000016931">
    <property type="component" value="Unassembled WGS sequence"/>
</dbReference>
<evidence type="ECO:0000256" key="7">
    <source>
        <dbReference type="SAM" id="MobiDB-lite"/>
    </source>
</evidence>
<evidence type="ECO:0000256" key="1">
    <source>
        <dbReference type="ARBA" id="ARBA00004123"/>
    </source>
</evidence>
<protein>
    <submittedName>
        <fullName evidence="9">Nitroreductase</fullName>
    </submittedName>
</protein>
<dbReference type="InterPro" id="IPR029479">
    <property type="entry name" value="Nitroreductase"/>
</dbReference>
<feature type="domain" description="Nitroreductase" evidence="8">
    <location>
        <begin position="110"/>
        <end position="278"/>
    </location>
</feature>
<keyword evidence="5" id="KW-0560">Oxidoreductase</keyword>
<evidence type="ECO:0000256" key="3">
    <source>
        <dbReference type="ARBA" id="ARBA00007118"/>
    </source>
</evidence>
<dbReference type="CDD" id="cd02140">
    <property type="entry name" value="Frm2-like"/>
    <property type="match status" value="1"/>
</dbReference>
<sequence>MRDRAAKSLGAVLALLAGLIAYLLILDPHGEDAMHRAAPLLTRLAPVSFFSQTNTISFASRVQKASSSAAAVPSSPSSIQYTPPPSSSRQYSSTTSTATMASKLTFSEAVKHRRTIYQLTKQSTISDDRIKEIATQAIKDVPSSFNSQSARLVVLVKEKHDEFWGIVENILKAVVPSEQWEHTASRLKGFQNAYGTILFYEDPEPIKALQSKYAIYADKFPQWSEHTTAMHQYELWTALEAEGLGCNLQHYNPLPDQKAAEAFNIPLDWSLKAQLVFGTPAEGAREGLAARSEEPIEKRLFFHGF</sequence>
<evidence type="ECO:0000256" key="5">
    <source>
        <dbReference type="ARBA" id="ARBA00023002"/>
    </source>
</evidence>
<organism evidence="9 10">
    <name type="scientific">Sphaerulina musiva (strain SO2202)</name>
    <name type="common">Poplar stem canker fungus</name>
    <name type="synonym">Septoria musiva</name>
    <dbReference type="NCBI Taxonomy" id="692275"/>
    <lineage>
        <taxon>Eukaryota</taxon>
        <taxon>Fungi</taxon>
        <taxon>Dikarya</taxon>
        <taxon>Ascomycota</taxon>
        <taxon>Pezizomycotina</taxon>
        <taxon>Dothideomycetes</taxon>
        <taxon>Dothideomycetidae</taxon>
        <taxon>Mycosphaerellales</taxon>
        <taxon>Mycosphaerellaceae</taxon>
        <taxon>Sphaerulina</taxon>
    </lineage>
</organism>
<dbReference type="SUPFAM" id="SSF55469">
    <property type="entry name" value="FMN-dependent nitroreductase-like"/>
    <property type="match status" value="1"/>
</dbReference>
<dbReference type="STRING" id="692275.M3D5C2"/>
<keyword evidence="6" id="KW-0539">Nucleus</keyword>